<protein>
    <submittedName>
        <fullName evidence="2">Major outer membrane protein P28-1</fullName>
    </submittedName>
</protein>
<feature type="domain" description="Msp4/OMP-like" evidence="1">
    <location>
        <begin position="32"/>
        <end position="273"/>
    </location>
</feature>
<dbReference type="EMBL" id="DQ335244">
    <property type="protein sequence ID" value="ABD93639.1"/>
    <property type="molecule type" value="Genomic_DNA"/>
</dbReference>
<dbReference type="Pfam" id="PF01617">
    <property type="entry name" value="Surface_Ag_2"/>
    <property type="match status" value="1"/>
</dbReference>
<reference evidence="2" key="1">
    <citation type="journal article" date="2005" name="Ann. N. Y. Acad. Sci.">
        <title>Analysis of ehrlichial p28 gene expression in a murine model of persistent infection.</title>
        <authorList>
            <person name="Crocquet-Valdes P.A."/>
            <person name="McBride J.W."/>
            <person name="Feng H.M."/>
            <person name="Ismail N."/>
            <person name="Small M.A."/>
            <person name="Yu X.J."/>
            <person name="Walker D.H."/>
        </authorList>
    </citation>
    <scope>NUCLEOTIDE SEQUENCE</scope>
    <source>
        <strain evidence="2">AS145</strain>
    </source>
</reference>
<dbReference type="AlphaFoldDB" id="Q1WEY2"/>
<accession>Q1WEY2</accession>
<evidence type="ECO:0000313" key="2">
    <source>
        <dbReference type="EMBL" id="ABD93639.1"/>
    </source>
</evidence>
<dbReference type="InterPro" id="IPR002566">
    <property type="entry name" value="Msp4_OMP-like"/>
</dbReference>
<dbReference type="InterPro" id="IPR011250">
    <property type="entry name" value="OMP/PagP_B-barrel"/>
</dbReference>
<organism evidence="2">
    <name type="scientific">Ehrlichia muris</name>
    <dbReference type="NCBI Taxonomy" id="35795"/>
    <lineage>
        <taxon>Bacteria</taxon>
        <taxon>Pseudomonadati</taxon>
        <taxon>Pseudomonadota</taxon>
        <taxon>Alphaproteobacteria</taxon>
        <taxon>Rickettsiales</taxon>
        <taxon>Anaplasmataceae</taxon>
        <taxon>Ehrlichia</taxon>
    </lineage>
</organism>
<evidence type="ECO:0000259" key="1">
    <source>
        <dbReference type="Pfam" id="PF01617"/>
    </source>
</evidence>
<sequence length="274" mass="31302">MSDRKFFLWVVLMLFIPHISLALVLSDHNLTYVGIQYKPARQHISKLLIQDNSPVDIVGIFALKKDLSSDIMSSIKTNTNFTMKYNPHYENNLLGFSGVFGYYYNKNLRIESEISSEVFHLKNDDYKIADLEKYFAIAYHIDENNHYPKSNEYAVLINSGVEATSALINVCYDVDALKYNITAYSCLGFGLDIIDFLNTYVTKFSYQGKLGASYPISSKISIFAEGYYHGLFGKKFENILEYHTCDQHNDHHTLATAMLSIRYYGGSLGVKFVL</sequence>
<name>Q1WEY2_9RICK</name>
<proteinExistence type="predicted"/>
<dbReference type="SUPFAM" id="SSF56925">
    <property type="entry name" value="OMPA-like"/>
    <property type="match status" value="1"/>
</dbReference>
<dbReference type="Gene3D" id="2.40.160.20">
    <property type="match status" value="1"/>
</dbReference>